<reference evidence="1 2" key="1">
    <citation type="submission" date="2019-11" db="EMBL/GenBank/DDBJ databases">
        <title>Whole genome sequence of Oryza granulata.</title>
        <authorList>
            <person name="Li W."/>
        </authorList>
    </citation>
    <scope>NUCLEOTIDE SEQUENCE [LARGE SCALE GENOMIC DNA]</scope>
    <source>
        <strain evidence="2">cv. Menghai</strain>
        <tissue evidence="1">Leaf</tissue>
    </source>
</reference>
<comment type="caution">
    <text evidence="1">The sequence shown here is derived from an EMBL/GenBank/DDBJ whole genome shotgun (WGS) entry which is preliminary data.</text>
</comment>
<sequence length="70" mass="7568">MLLICSATSSPVFSSFGGREGEEEVVLDMDMEASMVQCAANYVPLTPLSFIERAATVYGDRTALVFGEKQ</sequence>
<evidence type="ECO:0000313" key="1">
    <source>
        <dbReference type="EMBL" id="KAF0893277.1"/>
    </source>
</evidence>
<dbReference type="EMBL" id="SPHZ02000011">
    <property type="protein sequence ID" value="KAF0893277.1"/>
    <property type="molecule type" value="Genomic_DNA"/>
</dbReference>
<evidence type="ECO:0000313" key="2">
    <source>
        <dbReference type="Proteomes" id="UP000479710"/>
    </source>
</evidence>
<name>A0A6G1BZY8_9ORYZ</name>
<protein>
    <submittedName>
        <fullName evidence="1">Uncharacterized protein</fullName>
    </submittedName>
</protein>
<proteinExistence type="predicted"/>
<accession>A0A6G1BZY8</accession>
<gene>
    <name evidence="1" type="ORF">E2562_023919</name>
</gene>
<dbReference type="Proteomes" id="UP000479710">
    <property type="component" value="Unassembled WGS sequence"/>
</dbReference>
<organism evidence="1 2">
    <name type="scientific">Oryza meyeriana var. granulata</name>
    <dbReference type="NCBI Taxonomy" id="110450"/>
    <lineage>
        <taxon>Eukaryota</taxon>
        <taxon>Viridiplantae</taxon>
        <taxon>Streptophyta</taxon>
        <taxon>Embryophyta</taxon>
        <taxon>Tracheophyta</taxon>
        <taxon>Spermatophyta</taxon>
        <taxon>Magnoliopsida</taxon>
        <taxon>Liliopsida</taxon>
        <taxon>Poales</taxon>
        <taxon>Poaceae</taxon>
        <taxon>BOP clade</taxon>
        <taxon>Oryzoideae</taxon>
        <taxon>Oryzeae</taxon>
        <taxon>Oryzinae</taxon>
        <taxon>Oryza</taxon>
        <taxon>Oryza meyeriana</taxon>
    </lineage>
</organism>
<keyword evidence="2" id="KW-1185">Reference proteome</keyword>
<dbReference type="AlphaFoldDB" id="A0A6G1BZY8"/>
<dbReference type="OrthoDB" id="695225at2759"/>